<evidence type="ECO:0000313" key="4">
    <source>
        <dbReference type="Proteomes" id="UP001497480"/>
    </source>
</evidence>
<dbReference type="PANTHER" id="PTHR35358:SF7">
    <property type="entry name" value="EXPRESSED PROTEIN"/>
    <property type="match status" value="1"/>
</dbReference>
<gene>
    <name evidence="3" type="ORF">LLUT_LOCUS1584</name>
</gene>
<keyword evidence="4" id="KW-1185">Reference proteome</keyword>
<dbReference type="Pfam" id="PF05278">
    <property type="entry name" value="PEARLI-4"/>
    <property type="match status" value="1"/>
</dbReference>
<reference evidence="3 4" key="1">
    <citation type="submission" date="2024-03" db="EMBL/GenBank/DDBJ databases">
        <authorList>
            <person name="Martinez-Hernandez J."/>
        </authorList>
    </citation>
    <scope>NUCLEOTIDE SEQUENCE [LARGE SCALE GENOMIC DNA]</scope>
</reference>
<feature type="compositionally biased region" description="Basic and acidic residues" evidence="2">
    <location>
        <begin position="56"/>
        <end position="86"/>
    </location>
</feature>
<organism evidence="3 4">
    <name type="scientific">Lupinus luteus</name>
    <name type="common">European yellow lupine</name>
    <dbReference type="NCBI Taxonomy" id="3873"/>
    <lineage>
        <taxon>Eukaryota</taxon>
        <taxon>Viridiplantae</taxon>
        <taxon>Streptophyta</taxon>
        <taxon>Embryophyta</taxon>
        <taxon>Tracheophyta</taxon>
        <taxon>Spermatophyta</taxon>
        <taxon>Magnoliopsida</taxon>
        <taxon>eudicotyledons</taxon>
        <taxon>Gunneridae</taxon>
        <taxon>Pentapetalae</taxon>
        <taxon>rosids</taxon>
        <taxon>fabids</taxon>
        <taxon>Fabales</taxon>
        <taxon>Fabaceae</taxon>
        <taxon>Papilionoideae</taxon>
        <taxon>50 kb inversion clade</taxon>
        <taxon>genistoids sensu lato</taxon>
        <taxon>core genistoids</taxon>
        <taxon>Genisteae</taxon>
        <taxon>Lupinus</taxon>
    </lineage>
</organism>
<evidence type="ECO:0000256" key="2">
    <source>
        <dbReference type="SAM" id="MobiDB-lite"/>
    </source>
</evidence>
<name>A0AAV1VUF7_LUPLU</name>
<sequence length="449" mass="49789">MATSFCFKIGFVHTKGEEGDTWKEMAQKERVMPNCVYACNPYHECTEFCLQKSKDTKPTKTKKGADYRRSVTDDDLGKKVNGEKHTHTGCPKASNPYHVCNEHCNKRMSGADSGTLPLGRRKKPGPKPELPILDSVPASKIGAIYLSDASSPLSKYSEVKKVEPKQSEIIPVSGEIHIQDIKLVNRKVLPNKDDAEYVAANPIGIKHEGDKNSSTKVVPIPNVYGTGGFITSAVGSMDFNSSDISNDNDESDGEETGSMVSESRVPVGSYHVKESFVPILMSIFNKHGDIGASCHLESVVMRSYYIECVCFVVQELQSTSILHLTKSNVKELLAILKDVESAQLNVAWLRSILDGIAENIDFINQHRAAEVAKANHDQEIEQLRKVLDSELGSLVQKEQEVTDTKTRIEEIKERLDQLALKSSDLDKNLLYIKSKVDKSDSKSILNELF</sequence>
<feature type="region of interest" description="Disordered" evidence="2">
    <location>
        <begin position="241"/>
        <end position="262"/>
    </location>
</feature>
<protein>
    <recommendedName>
        <fullName evidence="5">Phospholipase, SCC2/Nipped-B family</fullName>
    </recommendedName>
</protein>
<feature type="region of interest" description="Disordered" evidence="2">
    <location>
        <begin position="56"/>
        <end position="88"/>
    </location>
</feature>
<feature type="coiled-coil region" evidence="1">
    <location>
        <begin position="366"/>
        <end position="428"/>
    </location>
</feature>
<dbReference type="PANTHER" id="PTHR35358">
    <property type="entry name" value="OS06G0711100 PROTEIN"/>
    <property type="match status" value="1"/>
</dbReference>
<feature type="region of interest" description="Disordered" evidence="2">
    <location>
        <begin position="111"/>
        <end position="130"/>
    </location>
</feature>
<evidence type="ECO:0000256" key="1">
    <source>
        <dbReference type="SAM" id="Coils"/>
    </source>
</evidence>
<dbReference type="InterPro" id="IPR007942">
    <property type="entry name" value="PLipase-like"/>
</dbReference>
<proteinExistence type="predicted"/>
<comment type="caution">
    <text evidence="3">The sequence shown here is derived from an EMBL/GenBank/DDBJ whole genome shotgun (WGS) entry which is preliminary data.</text>
</comment>
<accession>A0AAV1VUF7</accession>
<feature type="compositionally biased region" description="Acidic residues" evidence="2">
    <location>
        <begin position="246"/>
        <end position="255"/>
    </location>
</feature>
<dbReference type="EMBL" id="CAXHTB010000001">
    <property type="protein sequence ID" value="CAL0300524.1"/>
    <property type="molecule type" value="Genomic_DNA"/>
</dbReference>
<keyword evidence="1" id="KW-0175">Coiled coil</keyword>
<dbReference type="Proteomes" id="UP001497480">
    <property type="component" value="Unassembled WGS sequence"/>
</dbReference>
<dbReference type="AlphaFoldDB" id="A0AAV1VUF7"/>
<evidence type="ECO:0000313" key="3">
    <source>
        <dbReference type="EMBL" id="CAL0300524.1"/>
    </source>
</evidence>
<evidence type="ECO:0008006" key="5">
    <source>
        <dbReference type="Google" id="ProtNLM"/>
    </source>
</evidence>